<dbReference type="Proteomes" id="UP000070376">
    <property type="component" value="Unassembled WGS sequence"/>
</dbReference>
<dbReference type="EMBL" id="LRPN01000164">
    <property type="protein sequence ID" value="KWZ77767.1"/>
    <property type="molecule type" value="Genomic_DNA"/>
</dbReference>
<dbReference type="PATRIC" id="fig|1398.22.peg.3200"/>
<organism evidence="1 2">
    <name type="scientific">Heyndrickxia coagulans</name>
    <name type="common">Weizmannia coagulans</name>
    <dbReference type="NCBI Taxonomy" id="1398"/>
    <lineage>
        <taxon>Bacteria</taxon>
        <taxon>Bacillati</taxon>
        <taxon>Bacillota</taxon>
        <taxon>Bacilli</taxon>
        <taxon>Bacillales</taxon>
        <taxon>Bacillaceae</taxon>
        <taxon>Heyndrickxia</taxon>
    </lineage>
</organism>
<gene>
    <name evidence="1" type="ORF">HMPREF3213_03196</name>
</gene>
<name>A0A133KE50_HEYCO</name>
<dbReference type="AlphaFoldDB" id="A0A133KE50"/>
<reference evidence="2" key="1">
    <citation type="submission" date="2016-01" db="EMBL/GenBank/DDBJ databases">
        <authorList>
            <person name="Mitreva M."/>
            <person name="Pepin K.H."/>
            <person name="Mihindukulasuriya K.A."/>
            <person name="Fulton R."/>
            <person name="Fronick C."/>
            <person name="O'Laughlin M."/>
            <person name="Miner T."/>
            <person name="Herter B."/>
            <person name="Rosa B.A."/>
            <person name="Cordes M."/>
            <person name="Tomlinson C."/>
            <person name="Wollam A."/>
            <person name="Palsikar V.B."/>
            <person name="Mardis E.R."/>
            <person name="Wilson R.K."/>
        </authorList>
    </citation>
    <scope>NUCLEOTIDE SEQUENCE [LARGE SCALE GENOMIC DNA]</scope>
    <source>
        <strain evidence="2">GED7749B</strain>
    </source>
</reference>
<comment type="caution">
    <text evidence="1">The sequence shown here is derived from an EMBL/GenBank/DDBJ whole genome shotgun (WGS) entry which is preliminary data.</text>
</comment>
<protein>
    <submittedName>
        <fullName evidence="1">Uncharacterized protein</fullName>
    </submittedName>
</protein>
<evidence type="ECO:0000313" key="2">
    <source>
        <dbReference type="Proteomes" id="UP000070376"/>
    </source>
</evidence>
<evidence type="ECO:0000313" key="1">
    <source>
        <dbReference type="EMBL" id="KWZ77767.1"/>
    </source>
</evidence>
<proteinExistence type="predicted"/>
<sequence length="41" mass="4974">MDLHKIHLLFRFYLVNVQVSQARSGFFYGNFYTEFCINIQI</sequence>
<accession>A0A133KE50</accession>